<proteinExistence type="predicted"/>
<dbReference type="AlphaFoldDB" id="A0A426ZNH6"/>
<evidence type="ECO:0000256" key="1">
    <source>
        <dbReference type="SAM" id="Phobius"/>
    </source>
</evidence>
<dbReference type="EMBL" id="AMZH03005799">
    <property type="protein sequence ID" value="RRT65484.1"/>
    <property type="molecule type" value="Genomic_DNA"/>
</dbReference>
<keyword evidence="1" id="KW-1133">Transmembrane helix</keyword>
<evidence type="ECO:0000313" key="3">
    <source>
        <dbReference type="Proteomes" id="UP000287651"/>
    </source>
</evidence>
<name>A0A426ZNH6_ENSVE</name>
<evidence type="ECO:0000313" key="2">
    <source>
        <dbReference type="EMBL" id="RRT65484.1"/>
    </source>
</evidence>
<comment type="caution">
    <text evidence="2">The sequence shown here is derived from an EMBL/GenBank/DDBJ whole genome shotgun (WGS) entry which is preliminary data.</text>
</comment>
<sequence length="75" mass="8100">MRSRAEAIVSSIVFVHPHEILTAYFVILPLRDEGAISLGLDNLPGLFVGSLFLTLLAAPISTLVFSLPNLPKARV</sequence>
<gene>
    <name evidence="2" type="ORF">B296_00023874</name>
</gene>
<feature type="transmembrane region" description="Helical" evidence="1">
    <location>
        <begin position="7"/>
        <end position="27"/>
    </location>
</feature>
<reference evidence="2 3" key="1">
    <citation type="journal article" date="2014" name="Agronomy (Basel)">
        <title>A Draft Genome Sequence for Ensete ventricosum, the Drought-Tolerant Tree Against Hunger.</title>
        <authorList>
            <person name="Harrison J."/>
            <person name="Moore K.A."/>
            <person name="Paszkiewicz K."/>
            <person name="Jones T."/>
            <person name="Grant M."/>
            <person name="Ambacheew D."/>
            <person name="Muzemil S."/>
            <person name="Studholme D.J."/>
        </authorList>
    </citation>
    <scope>NUCLEOTIDE SEQUENCE [LARGE SCALE GENOMIC DNA]</scope>
</reference>
<protein>
    <submittedName>
        <fullName evidence="2">Uncharacterized protein</fullName>
    </submittedName>
</protein>
<keyword evidence="1" id="KW-0812">Transmembrane</keyword>
<keyword evidence="1" id="KW-0472">Membrane</keyword>
<dbReference type="PANTHER" id="PTHR43596">
    <property type="entry name" value="ADP,ATP CARRIER PROTEIN"/>
    <property type="match status" value="1"/>
</dbReference>
<feature type="transmembrane region" description="Helical" evidence="1">
    <location>
        <begin position="47"/>
        <end position="67"/>
    </location>
</feature>
<organism evidence="2 3">
    <name type="scientific">Ensete ventricosum</name>
    <name type="common">Abyssinian banana</name>
    <name type="synonym">Musa ensete</name>
    <dbReference type="NCBI Taxonomy" id="4639"/>
    <lineage>
        <taxon>Eukaryota</taxon>
        <taxon>Viridiplantae</taxon>
        <taxon>Streptophyta</taxon>
        <taxon>Embryophyta</taxon>
        <taxon>Tracheophyta</taxon>
        <taxon>Spermatophyta</taxon>
        <taxon>Magnoliopsida</taxon>
        <taxon>Liliopsida</taxon>
        <taxon>Zingiberales</taxon>
        <taxon>Musaceae</taxon>
        <taxon>Ensete</taxon>
    </lineage>
</organism>
<dbReference type="PANTHER" id="PTHR43596:SF1">
    <property type="entry name" value="ADP,ATP CARRIER PROTEIN"/>
    <property type="match status" value="1"/>
</dbReference>
<dbReference type="Proteomes" id="UP000287651">
    <property type="component" value="Unassembled WGS sequence"/>
</dbReference>
<accession>A0A426ZNH6</accession>